<dbReference type="InterPro" id="IPR023184">
    <property type="entry name" value="Ubol_cytC_Rdtase_hinge_dom"/>
</dbReference>
<evidence type="ECO:0000256" key="5">
    <source>
        <dbReference type="ARBA" id="ARBA00022792"/>
    </source>
</evidence>
<dbReference type="HOGENOM" id="CLU_115913_0_2_1"/>
<evidence type="ECO:0000256" key="3">
    <source>
        <dbReference type="ARBA" id="ARBA00022448"/>
    </source>
</evidence>
<evidence type="ECO:0000256" key="2">
    <source>
        <dbReference type="ARBA" id="ARBA00006498"/>
    </source>
</evidence>
<gene>
    <name evidence="13" type="ORF">M7I_4214</name>
</gene>
<dbReference type="InterPro" id="IPR036811">
    <property type="entry name" value="Ubol_cytC_Rdtase_hinge_dom_sf"/>
</dbReference>
<proteinExistence type="inferred from homology"/>
<keyword evidence="8" id="KW-0472">Membrane</keyword>
<evidence type="ECO:0000313" key="14">
    <source>
        <dbReference type="Proteomes" id="UP000005446"/>
    </source>
</evidence>
<name>H0ENK7_GLAL7</name>
<evidence type="ECO:0000256" key="11">
    <source>
        <dbReference type="SAM" id="MobiDB-lite"/>
    </source>
</evidence>
<evidence type="ECO:0000313" key="13">
    <source>
        <dbReference type="EMBL" id="EHK99889.1"/>
    </source>
</evidence>
<protein>
    <recommendedName>
        <fullName evidence="9">Cytochrome b-c1 complex subunit 6, mitochondrial</fullName>
    </recommendedName>
    <alternativeName>
        <fullName evidence="10">Complex III subunit 6</fullName>
    </alternativeName>
</protein>
<keyword evidence="14" id="KW-1185">Reference proteome</keyword>
<evidence type="ECO:0000256" key="1">
    <source>
        <dbReference type="ARBA" id="ARBA00004137"/>
    </source>
</evidence>
<keyword evidence="6" id="KW-0249">Electron transport</keyword>
<keyword evidence="5" id="KW-0999">Mitochondrion inner membrane</keyword>
<dbReference type="InParanoid" id="H0ENK7"/>
<dbReference type="Proteomes" id="UP000005446">
    <property type="component" value="Unassembled WGS sequence"/>
</dbReference>
<evidence type="ECO:0000259" key="12">
    <source>
        <dbReference type="Pfam" id="PF02320"/>
    </source>
</evidence>
<dbReference type="GO" id="GO:0006122">
    <property type="term" value="P:mitochondrial electron transport, ubiquinol to cytochrome c"/>
    <property type="evidence" value="ECO:0007669"/>
    <property type="project" value="InterPro"/>
</dbReference>
<sequence>MGLFDSWADLLSAATPWSEAEAEAVSGGTGTAATPARGNVGDELQGASAGDKSAGQEESTPKPQSVGKEDAADEKDDEPEEEEEAEEEEEEEEEDEEEMVDPKEKFEEECKESKQCAPAKHHFDHCVERVNNADKSAPHEDCVEEFFHLAHCANECAAPKVWAALK</sequence>
<organism evidence="13 14">
    <name type="scientific">Glarea lozoyensis (strain ATCC 74030 / MF5533)</name>
    <dbReference type="NCBI Taxonomy" id="1104152"/>
    <lineage>
        <taxon>Eukaryota</taxon>
        <taxon>Fungi</taxon>
        <taxon>Dikarya</taxon>
        <taxon>Ascomycota</taxon>
        <taxon>Pezizomycotina</taxon>
        <taxon>Leotiomycetes</taxon>
        <taxon>Helotiales</taxon>
        <taxon>Helotiaceae</taxon>
        <taxon>Glarea</taxon>
    </lineage>
</organism>
<feature type="domain" description="Ubiquinol-cytochrome C reductase hinge" evidence="12">
    <location>
        <begin position="101"/>
        <end position="166"/>
    </location>
</feature>
<evidence type="ECO:0000256" key="9">
    <source>
        <dbReference type="ARBA" id="ARBA00044155"/>
    </source>
</evidence>
<dbReference type="SUPFAM" id="SSF81531">
    <property type="entry name" value="Non-heme 11 kDa protein of cytochrome bc1 complex (Ubiquinol-cytochrome c reductase)"/>
    <property type="match status" value="1"/>
</dbReference>
<dbReference type="PANTHER" id="PTHR15336:SF0">
    <property type="entry name" value="CYTOCHROME B-C1 COMPLEX SUBUNIT 6, MITOCHONDRIAL"/>
    <property type="match status" value="1"/>
</dbReference>
<evidence type="ECO:0000256" key="4">
    <source>
        <dbReference type="ARBA" id="ARBA00022660"/>
    </source>
</evidence>
<feature type="compositionally biased region" description="Low complexity" evidence="11">
    <location>
        <begin position="23"/>
        <end position="36"/>
    </location>
</feature>
<dbReference type="AlphaFoldDB" id="H0ENK7"/>
<feature type="region of interest" description="Disordered" evidence="11">
    <location>
        <begin position="16"/>
        <end position="107"/>
    </location>
</feature>
<dbReference type="InterPro" id="IPR003422">
    <property type="entry name" value="Cyt_b-c1_6"/>
</dbReference>
<keyword evidence="7" id="KW-0496">Mitochondrion</keyword>
<dbReference type="OrthoDB" id="405848at2759"/>
<dbReference type="EMBL" id="AGUE01000104">
    <property type="protein sequence ID" value="EHK99889.1"/>
    <property type="molecule type" value="Genomic_DNA"/>
</dbReference>
<evidence type="ECO:0000256" key="10">
    <source>
        <dbReference type="ARBA" id="ARBA00044246"/>
    </source>
</evidence>
<dbReference type="PANTHER" id="PTHR15336">
    <property type="entry name" value="UBIQUINOL-CYTOCHROME C REDUCTASE COMPLEX 7.8 KDA PROTEIN"/>
    <property type="match status" value="1"/>
</dbReference>
<evidence type="ECO:0000256" key="6">
    <source>
        <dbReference type="ARBA" id="ARBA00022982"/>
    </source>
</evidence>
<dbReference type="Gene3D" id="1.10.287.20">
    <property type="entry name" value="Ubiquinol-cytochrome C reductase hinge domain"/>
    <property type="match status" value="1"/>
</dbReference>
<comment type="similarity">
    <text evidence="2">Belongs to the UQCRH/QCR6 family.</text>
</comment>
<feature type="compositionally biased region" description="Acidic residues" evidence="11">
    <location>
        <begin position="71"/>
        <end position="99"/>
    </location>
</feature>
<dbReference type="GO" id="GO:0005743">
    <property type="term" value="C:mitochondrial inner membrane"/>
    <property type="evidence" value="ECO:0007669"/>
    <property type="project" value="UniProtKB-SubCell"/>
</dbReference>
<dbReference type="Pfam" id="PF02320">
    <property type="entry name" value="UCR_hinge"/>
    <property type="match status" value="1"/>
</dbReference>
<reference evidence="13 14" key="1">
    <citation type="journal article" date="2012" name="Eukaryot. Cell">
        <title>Genome sequence of the fungus Glarea lozoyensis: the first genome sequence of a species from the Helotiaceae family.</title>
        <authorList>
            <person name="Youssar L."/>
            <person name="Gruening B.A."/>
            <person name="Erxleben A."/>
            <person name="Guenther S."/>
            <person name="Huettel W."/>
        </authorList>
    </citation>
    <scope>NUCLEOTIDE SEQUENCE [LARGE SCALE GENOMIC DNA]</scope>
    <source>
        <strain evidence="14">ATCC 74030 / MF5533</strain>
    </source>
</reference>
<comment type="caution">
    <text evidence="13">The sequence shown here is derived from an EMBL/GenBank/DDBJ whole genome shotgun (WGS) entry which is preliminary data.</text>
</comment>
<evidence type="ECO:0000256" key="7">
    <source>
        <dbReference type="ARBA" id="ARBA00023128"/>
    </source>
</evidence>
<evidence type="ECO:0000256" key="8">
    <source>
        <dbReference type="ARBA" id="ARBA00023136"/>
    </source>
</evidence>
<dbReference type="FunFam" id="1.10.287.20:FF:000003">
    <property type="entry name" value="Cytochrome b-c1 complex subunit 6"/>
    <property type="match status" value="1"/>
</dbReference>
<keyword evidence="4" id="KW-0679">Respiratory chain</keyword>
<keyword evidence="3" id="KW-0813">Transport</keyword>
<accession>H0ENK7</accession>
<comment type="subcellular location">
    <subcellularLocation>
        <location evidence="1">Mitochondrion inner membrane</location>
        <topology evidence="1">Peripheral membrane protein</topology>
        <orientation evidence="1">Intermembrane side</orientation>
    </subcellularLocation>
</comment>